<dbReference type="InParanoid" id="A0A1X7TZK2"/>
<reference evidence="1" key="1">
    <citation type="submission" date="2017-05" db="UniProtKB">
        <authorList>
            <consortium name="EnsemblMetazoa"/>
        </authorList>
    </citation>
    <scope>IDENTIFICATION</scope>
</reference>
<protein>
    <submittedName>
        <fullName evidence="1">Uncharacterized protein</fullName>
    </submittedName>
</protein>
<proteinExistence type="predicted"/>
<accession>A0A1X7TZK2</accession>
<evidence type="ECO:0000313" key="1">
    <source>
        <dbReference type="EnsemblMetazoa" id="Aqu2.1.20857_001"/>
    </source>
</evidence>
<name>A0A1X7TZK2_AMPQE</name>
<dbReference type="EnsemblMetazoa" id="Aqu2.1.20857_001">
    <property type="protein sequence ID" value="Aqu2.1.20857_001"/>
    <property type="gene ID" value="Aqu2.1.20857"/>
</dbReference>
<dbReference type="AlphaFoldDB" id="A0A1X7TZK2"/>
<sequence length="39" mass="3953">MPSKTSCKFGQASSPSTGSLCVVISKDGSVHVTGTLLQL</sequence>
<organism evidence="1">
    <name type="scientific">Amphimedon queenslandica</name>
    <name type="common">Sponge</name>
    <dbReference type="NCBI Taxonomy" id="400682"/>
    <lineage>
        <taxon>Eukaryota</taxon>
        <taxon>Metazoa</taxon>
        <taxon>Porifera</taxon>
        <taxon>Demospongiae</taxon>
        <taxon>Heteroscleromorpha</taxon>
        <taxon>Haplosclerida</taxon>
        <taxon>Niphatidae</taxon>
        <taxon>Amphimedon</taxon>
    </lineage>
</organism>